<dbReference type="RefSeq" id="WP_223132028.1">
    <property type="nucleotide sequence ID" value="NZ_CP082272.1"/>
</dbReference>
<reference evidence="1" key="1">
    <citation type="submission" date="2022-07" db="EMBL/GenBank/DDBJ databases">
        <title>Sequence of Pasteurella multocoda 17BRD-035.</title>
        <authorList>
            <person name="Roy Chowdhury P."/>
            <person name="Alhamami T."/>
            <person name="Trott D.J."/>
            <person name="Djordvevic S.P."/>
        </authorList>
    </citation>
    <scope>NUCLEOTIDE SEQUENCE</scope>
    <source>
        <strain evidence="1">17BRD-035</strain>
    </source>
</reference>
<proteinExistence type="predicted"/>
<dbReference type="AlphaFoldDB" id="A0AAW8VAU6"/>
<evidence type="ECO:0000313" key="2">
    <source>
        <dbReference type="Proteomes" id="UP001182304"/>
    </source>
</evidence>
<accession>A0AAW8VAU6</accession>
<sequence>MCQCKKCQKQNPDNAGLIKIKSVVVSPVVDFVERTSQQPHRIRQVCQGCGQQALLDVSTHFCVSCRLKQHLAHQEQAKAYLKSLALQSVDNLDGQEVATSQSNVLQEIQGVLQALTRHHERLYHFHLSSSAGFPEVIQKGEQYIKALNGLINSLEKQEVK</sequence>
<gene>
    <name evidence="1" type="ORF">NQF69_11465</name>
</gene>
<protein>
    <submittedName>
        <fullName evidence="1">Uncharacterized protein</fullName>
    </submittedName>
</protein>
<dbReference type="EMBL" id="JANIEN010000021">
    <property type="protein sequence ID" value="MDT3453379.1"/>
    <property type="molecule type" value="Genomic_DNA"/>
</dbReference>
<evidence type="ECO:0000313" key="1">
    <source>
        <dbReference type="EMBL" id="MDT3453379.1"/>
    </source>
</evidence>
<name>A0AAW8VAU6_PASMD</name>
<organism evidence="1 2">
    <name type="scientific">Pasteurella multocida</name>
    <dbReference type="NCBI Taxonomy" id="747"/>
    <lineage>
        <taxon>Bacteria</taxon>
        <taxon>Pseudomonadati</taxon>
        <taxon>Pseudomonadota</taxon>
        <taxon>Gammaproteobacteria</taxon>
        <taxon>Pasteurellales</taxon>
        <taxon>Pasteurellaceae</taxon>
        <taxon>Pasteurella</taxon>
    </lineage>
</organism>
<comment type="caution">
    <text evidence="1">The sequence shown here is derived from an EMBL/GenBank/DDBJ whole genome shotgun (WGS) entry which is preliminary data.</text>
</comment>
<dbReference type="Proteomes" id="UP001182304">
    <property type="component" value="Unassembled WGS sequence"/>
</dbReference>